<evidence type="ECO:0000256" key="1">
    <source>
        <dbReference type="ARBA" id="ARBA00008857"/>
    </source>
</evidence>
<keyword evidence="3" id="KW-0233">DNA recombination</keyword>
<dbReference type="PANTHER" id="PTHR30349:SF64">
    <property type="entry name" value="PROPHAGE INTEGRASE INTD-RELATED"/>
    <property type="match status" value="1"/>
</dbReference>
<name>A0A1H3YRY2_9BACE</name>
<reference evidence="5 6" key="1">
    <citation type="submission" date="2016-10" db="EMBL/GenBank/DDBJ databases">
        <authorList>
            <person name="de Groot N.N."/>
        </authorList>
    </citation>
    <scope>NUCLEOTIDE SEQUENCE [LARGE SCALE GENOMIC DNA]</scope>
    <source>
        <strain evidence="5 6">NLAE-zl-G339</strain>
    </source>
</reference>
<gene>
    <name evidence="5" type="ORF">SAMN04487924_102337</name>
</gene>
<dbReference type="Pfam" id="PF00589">
    <property type="entry name" value="Phage_integrase"/>
    <property type="match status" value="1"/>
</dbReference>
<sequence length="376" mass="43291">MPRIKKPKKVKEPIRLRTKDLADGSKSLYLDVYRNGKRTYEYLKMYLIPETDRNARRQNEITMAAANAIKSKRIIELTSGEAGIVNHVDKVYLLDWMKTYKEYQEKRDKKGIGQIVAVTHILKDYAGERFTLDRIDLDFCQGYIDYMLTTYRPQGKPIAASTRNTYYQIFNGALNAAVRAKRLLRNPFNEMEKSEKPKMPESVRSYMTIEEVRSLIATPMDNERVKSAYLFSCFCGLRISDVKKLKWKDVFLDHGQYRLAVAMQKTKEPIYLPLSNEALKWMPERGDKSGDDSVFDLPSTVNTLIKPWAKAAGISKQFTFHTARHTFATMMLTLGADLYTVSKLLGHTSVRMTQVYAKIVNKKKDDAVNLTNGLFD</sequence>
<dbReference type="InterPro" id="IPR011010">
    <property type="entry name" value="DNA_brk_join_enz"/>
</dbReference>
<dbReference type="PROSITE" id="PS51898">
    <property type="entry name" value="TYR_RECOMBINASE"/>
    <property type="match status" value="1"/>
</dbReference>
<evidence type="ECO:0000256" key="2">
    <source>
        <dbReference type="ARBA" id="ARBA00023125"/>
    </source>
</evidence>
<dbReference type="InterPro" id="IPR050090">
    <property type="entry name" value="Tyrosine_recombinase_XerCD"/>
</dbReference>
<comment type="similarity">
    <text evidence="1">Belongs to the 'phage' integrase family.</text>
</comment>
<dbReference type="GO" id="GO:0003677">
    <property type="term" value="F:DNA binding"/>
    <property type="evidence" value="ECO:0007669"/>
    <property type="project" value="UniProtKB-KW"/>
</dbReference>
<evidence type="ECO:0000256" key="3">
    <source>
        <dbReference type="ARBA" id="ARBA00023172"/>
    </source>
</evidence>
<dbReference type="GO" id="GO:0015074">
    <property type="term" value="P:DNA integration"/>
    <property type="evidence" value="ECO:0007669"/>
    <property type="project" value="InterPro"/>
</dbReference>
<dbReference type="InterPro" id="IPR025269">
    <property type="entry name" value="SAM-like_dom"/>
</dbReference>
<proteinExistence type="inferred from homology"/>
<dbReference type="Proteomes" id="UP000183040">
    <property type="component" value="Unassembled WGS sequence"/>
</dbReference>
<evidence type="ECO:0000313" key="5">
    <source>
        <dbReference type="EMBL" id="SEA14286.1"/>
    </source>
</evidence>
<dbReference type="InterPro" id="IPR010998">
    <property type="entry name" value="Integrase_recombinase_N"/>
</dbReference>
<feature type="domain" description="Tyr recombinase" evidence="4">
    <location>
        <begin position="202"/>
        <end position="369"/>
    </location>
</feature>
<organism evidence="5 6">
    <name type="scientific">Bacteroides xylanisolvens</name>
    <dbReference type="NCBI Taxonomy" id="371601"/>
    <lineage>
        <taxon>Bacteria</taxon>
        <taxon>Pseudomonadati</taxon>
        <taxon>Bacteroidota</taxon>
        <taxon>Bacteroidia</taxon>
        <taxon>Bacteroidales</taxon>
        <taxon>Bacteroidaceae</taxon>
        <taxon>Bacteroides</taxon>
    </lineage>
</organism>
<keyword evidence="2" id="KW-0238">DNA-binding</keyword>
<protein>
    <submittedName>
        <fullName evidence="5">Site-specific recombinase XerD</fullName>
    </submittedName>
</protein>
<dbReference type="PANTHER" id="PTHR30349">
    <property type="entry name" value="PHAGE INTEGRASE-RELATED"/>
    <property type="match status" value="1"/>
</dbReference>
<dbReference type="AlphaFoldDB" id="A0A1H3YRY2"/>
<dbReference type="InterPro" id="IPR002104">
    <property type="entry name" value="Integrase_catalytic"/>
</dbReference>
<dbReference type="GO" id="GO:0006310">
    <property type="term" value="P:DNA recombination"/>
    <property type="evidence" value="ECO:0007669"/>
    <property type="project" value="UniProtKB-KW"/>
</dbReference>
<dbReference type="EMBL" id="FNRP01000002">
    <property type="protein sequence ID" value="SEA14286.1"/>
    <property type="molecule type" value="Genomic_DNA"/>
</dbReference>
<evidence type="ECO:0000313" key="6">
    <source>
        <dbReference type="Proteomes" id="UP000183040"/>
    </source>
</evidence>
<dbReference type="Pfam" id="PF17293">
    <property type="entry name" value="Arm-DNA-bind_5"/>
    <property type="match status" value="1"/>
</dbReference>
<dbReference type="RefSeq" id="WP_074705035.1">
    <property type="nucleotide sequence ID" value="NZ_FNRP01000002.1"/>
</dbReference>
<evidence type="ECO:0000259" key="4">
    <source>
        <dbReference type="PROSITE" id="PS51898"/>
    </source>
</evidence>
<dbReference type="Gene3D" id="1.10.150.130">
    <property type="match status" value="1"/>
</dbReference>
<dbReference type="SUPFAM" id="SSF56349">
    <property type="entry name" value="DNA breaking-rejoining enzymes"/>
    <property type="match status" value="1"/>
</dbReference>
<dbReference type="InterPro" id="IPR035386">
    <property type="entry name" value="Arm-DNA-bind_5"/>
</dbReference>
<dbReference type="CDD" id="cd01185">
    <property type="entry name" value="INTN1_C_like"/>
    <property type="match status" value="1"/>
</dbReference>
<dbReference type="Pfam" id="PF13102">
    <property type="entry name" value="Phage_int_SAM_5"/>
    <property type="match status" value="1"/>
</dbReference>
<accession>A0A1H3YRY2</accession>
<dbReference type="Gene3D" id="1.10.443.10">
    <property type="entry name" value="Intergrase catalytic core"/>
    <property type="match status" value="1"/>
</dbReference>
<dbReference type="InterPro" id="IPR013762">
    <property type="entry name" value="Integrase-like_cat_sf"/>
</dbReference>